<keyword evidence="8" id="KW-0175">Coiled coil</keyword>
<dbReference type="InterPro" id="IPR003856">
    <property type="entry name" value="LPS_length_determ_N"/>
</dbReference>
<keyword evidence="14" id="KW-1185">Reference proteome</keyword>
<dbReference type="Proteomes" id="UP000698028">
    <property type="component" value="Unassembled WGS sequence"/>
</dbReference>
<dbReference type="EMBL" id="JAHVAH010000001">
    <property type="protein sequence ID" value="MBW0145284.1"/>
    <property type="molecule type" value="Genomic_DNA"/>
</dbReference>
<dbReference type="Pfam" id="PF13807">
    <property type="entry name" value="GNVR"/>
    <property type="match status" value="1"/>
</dbReference>
<keyword evidence="5" id="KW-0067">ATP-binding</keyword>
<dbReference type="InterPro" id="IPR050445">
    <property type="entry name" value="Bact_polysacc_biosynth/exp"/>
</dbReference>
<feature type="domain" description="Tyrosine-protein kinase G-rich" evidence="12">
    <location>
        <begin position="389"/>
        <end position="470"/>
    </location>
</feature>
<accession>A0ABS6V6Z8</accession>
<feature type="coiled-coil region" evidence="8">
    <location>
        <begin position="214"/>
        <end position="241"/>
    </location>
</feature>
<reference evidence="13 14" key="1">
    <citation type="submission" date="2021-07" db="EMBL/GenBank/DDBJ databases">
        <title>The draft genome sequence of Sphingomicrobium sp. B8.</title>
        <authorList>
            <person name="Mu L."/>
        </authorList>
    </citation>
    <scope>NUCLEOTIDE SEQUENCE [LARGE SCALE GENOMIC DNA]</scope>
    <source>
        <strain evidence="13 14">B8</strain>
    </source>
</reference>
<name>A0ABS6V6Z8_9SPHN</name>
<feature type="domain" description="CobQ/CobB/MinD/ParA nucleotide binding" evidence="10">
    <location>
        <begin position="539"/>
        <end position="714"/>
    </location>
</feature>
<dbReference type="InterPro" id="IPR005702">
    <property type="entry name" value="Wzc-like_C"/>
</dbReference>
<evidence type="ECO:0000256" key="9">
    <source>
        <dbReference type="SAM" id="Phobius"/>
    </source>
</evidence>
<gene>
    <name evidence="13" type="ORF">KTQ36_08260</name>
</gene>
<evidence type="ECO:0000256" key="3">
    <source>
        <dbReference type="ARBA" id="ARBA00022692"/>
    </source>
</evidence>
<feature type="transmembrane region" description="Helical" evidence="9">
    <location>
        <begin position="50"/>
        <end position="69"/>
    </location>
</feature>
<feature type="transmembrane region" description="Helical" evidence="9">
    <location>
        <begin position="451"/>
        <end position="471"/>
    </location>
</feature>
<evidence type="ECO:0000256" key="6">
    <source>
        <dbReference type="ARBA" id="ARBA00022989"/>
    </source>
</evidence>
<evidence type="ECO:0000256" key="2">
    <source>
        <dbReference type="ARBA" id="ARBA00022475"/>
    </source>
</evidence>
<dbReference type="GO" id="GO:0004715">
    <property type="term" value="F:non-membrane spanning protein tyrosine kinase activity"/>
    <property type="evidence" value="ECO:0007669"/>
    <property type="project" value="UniProtKB-EC"/>
</dbReference>
<dbReference type="CDD" id="cd05387">
    <property type="entry name" value="BY-kinase"/>
    <property type="match status" value="1"/>
</dbReference>
<keyword evidence="7 9" id="KW-0472">Membrane</keyword>
<evidence type="ECO:0000313" key="14">
    <source>
        <dbReference type="Proteomes" id="UP000698028"/>
    </source>
</evidence>
<keyword evidence="3 9" id="KW-0812">Transmembrane</keyword>
<proteinExistence type="predicted"/>
<evidence type="ECO:0000256" key="1">
    <source>
        <dbReference type="ARBA" id="ARBA00004651"/>
    </source>
</evidence>
<comment type="caution">
    <text evidence="13">The sequence shown here is derived from an EMBL/GenBank/DDBJ whole genome shotgun (WGS) entry which is preliminary data.</text>
</comment>
<dbReference type="Pfam" id="PF02706">
    <property type="entry name" value="Wzz"/>
    <property type="match status" value="1"/>
</dbReference>
<evidence type="ECO:0000256" key="7">
    <source>
        <dbReference type="ARBA" id="ARBA00023136"/>
    </source>
</evidence>
<keyword evidence="6 9" id="KW-1133">Transmembrane helix</keyword>
<feature type="domain" description="Polysaccharide chain length determinant N-terminal" evidence="11">
    <location>
        <begin position="38"/>
        <end position="126"/>
    </location>
</feature>
<keyword evidence="4" id="KW-0547">Nucleotide-binding</keyword>
<dbReference type="PANTHER" id="PTHR32309">
    <property type="entry name" value="TYROSINE-PROTEIN KINASE"/>
    <property type="match status" value="1"/>
</dbReference>
<dbReference type="PANTHER" id="PTHR32309:SF13">
    <property type="entry name" value="FERRIC ENTEROBACTIN TRANSPORT PROTEIN FEPE"/>
    <property type="match status" value="1"/>
</dbReference>
<keyword evidence="13" id="KW-0808">Transferase</keyword>
<evidence type="ECO:0000259" key="10">
    <source>
        <dbReference type="Pfam" id="PF01656"/>
    </source>
</evidence>
<evidence type="ECO:0000259" key="12">
    <source>
        <dbReference type="Pfam" id="PF13807"/>
    </source>
</evidence>
<dbReference type="RefSeq" id="WP_218633203.1">
    <property type="nucleotide sequence ID" value="NZ_JAHVAH010000001.1"/>
</dbReference>
<feature type="coiled-coil region" evidence="8">
    <location>
        <begin position="266"/>
        <end position="379"/>
    </location>
</feature>
<evidence type="ECO:0000256" key="4">
    <source>
        <dbReference type="ARBA" id="ARBA00022741"/>
    </source>
</evidence>
<sequence length="737" mass="79577">MNKLPTPFDNGNSPSLPDKGGAFQYDTLGQIDEGQSLLLRYWDMVLRWRYVIAAIVAGFLFLGLAVSLASEKLYTATARIQVDRNAAKVVDVEGLDDDARFNSEFYQTQYELLRSRTLAERVADDLALADDDMFLAGEEASDALAPMSDEERHALATDIVRSMTRVSPVEGSSIVDIRVTSDDPQMAAAIANATADQFIDLNFSRRFDNAAQASLFLKEQLDDTRAKLEESERQAADLAKRERLVTTTGAVSADSVPQQSVASARLARLTDRLAEATVTRVTAEADYRADIGGSAAASALNNTALNELRRQRAEKTAELAKLESDFGPEYPKVVALTAEISTLDEQIDNEQSRVGRSVARDLEDRYRRALAAENQLRAQVRAAEEGVLDTQQRSIALQIVQRDVETNRALYEALLQRYKEVGVAGGVGLNNVMLVDGARVPKYPSSPNTPLNLLIALMLGLSTAAAAVIVLDQFSRSRLEPSTLPARLGVPLLGATPLVGPELIEQRSGKSQRKDLGEAYFSAMAALQFSTDQGTPASILVTSTQKGEGKSTTAMALARDLASLDRKVLLIDADMRAPSLHSLLGKPIDAGLSDILAGRTKMKDFGKLTIQDSASGLAVMLSGTRPPNPAELIASPRMAELVQAALAKYDHVVIDGPPVLGLADAPLLSRSVDGTVFVVESDHTSAARAQSALNRLMGVNARIIGAIVTKYNERTGRYGYGYGYGYGKDAGDFRYGE</sequence>
<dbReference type="InterPro" id="IPR002586">
    <property type="entry name" value="CobQ/CobB/MinD/ParA_Nub-bd_dom"/>
</dbReference>
<evidence type="ECO:0000256" key="5">
    <source>
        <dbReference type="ARBA" id="ARBA00022840"/>
    </source>
</evidence>
<dbReference type="NCBIfam" id="TIGR01007">
    <property type="entry name" value="eps_fam"/>
    <property type="match status" value="1"/>
</dbReference>
<dbReference type="InterPro" id="IPR032807">
    <property type="entry name" value="GNVR"/>
</dbReference>
<evidence type="ECO:0000259" key="11">
    <source>
        <dbReference type="Pfam" id="PF02706"/>
    </source>
</evidence>
<dbReference type="Pfam" id="PF01656">
    <property type="entry name" value="CbiA"/>
    <property type="match status" value="1"/>
</dbReference>
<evidence type="ECO:0000313" key="13">
    <source>
        <dbReference type="EMBL" id="MBW0145284.1"/>
    </source>
</evidence>
<keyword evidence="2" id="KW-1003">Cell membrane</keyword>
<comment type="subcellular location">
    <subcellularLocation>
        <location evidence="1">Cell membrane</location>
        <topology evidence="1">Multi-pass membrane protein</topology>
    </subcellularLocation>
</comment>
<organism evidence="13 14">
    <name type="scientific">Sphingomicrobium clamense</name>
    <dbReference type="NCBI Taxonomy" id="2851013"/>
    <lineage>
        <taxon>Bacteria</taxon>
        <taxon>Pseudomonadati</taxon>
        <taxon>Pseudomonadota</taxon>
        <taxon>Alphaproteobacteria</taxon>
        <taxon>Sphingomonadales</taxon>
        <taxon>Sphingomonadaceae</taxon>
        <taxon>Sphingomicrobium</taxon>
    </lineage>
</organism>
<dbReference type="EC" id="2.7.10.2" evidence="13"/>
<protein>
    <submittedName>
        <fullName evidence="13">Polysaccharide biosynthesis tyrosine autokinase</fullName>
        <ecNumber evidence="13">2.7.10.2</ecNumber>
    </submittedName>
</protein>
<evidence type="ECO:0000256" key="8">
    <source>
        <dbReference type="SAM" id="Coils"/>
    </source>
</evidence>